<gene>
    <name evidence="1" type="ORF">N3K66_002289</name>
</gene>
<accession>A0ACC0V945</accession>
<protein>
    <submittedName>
        <fullName evidence="1">Uncharacterized protein</fullName>
    </submittedName>
</protein>
<organism evidence="1 2">
    <name type="scientific">Trichothecium roseum</name>
    <dbReference type="NCBI Taxonomy" id="47278"/>
    <lineage>
        <taxon>Eukaryota</taxon>
        <taxon>Fungi</taxon>
        <taxon>Dikarya</taxon>
        <taxon>Ascomycota</taxon>
        <taxon>Pezizomycotina</taxon>
        <taxon>Sordariomycetes</taxon>
        <taxon>Hypocreomycetidae</taxon>
        <taxon>Hypocreales</taxon>
        <taxon>Hypocreales incertae sedis</taxon>
        <taxon>Trichothecium</taxon>
    </lineage>
</organism>
<sequence>MASVPRHKYSGRPWRSARINNPKDVSSTIFGLGELDDVVTVKALFGEYIKSDTLNASKCCQVPIRPNSENAKDATGPMPCSCTPTKTLAPPVLTEQEVVESLLRCRRFRNEYFEVRRSPTSGYGVFARKTLRPGDVILREKALLRAKFSTVAKRFEILNEKTRRVIHSLHANTVLRRDMSSRETIWATNCFAVGGDEAGIFAISSRFNHRRDPSENMTFTFDNDTGCLILRVKDSSIEAGAELTISYGKGYSPERLYASFGFRCACGTCRGLTAREARSISKCSHPLLGIRSRSASLEYKLSWDARMSVQS</sequence>
<name>A0ACC0V945_9HYPO</name>
<dbReference type="EMBL" id="CM047941">
    <property type="protein sequence ID" value="KAI9902937.1"/>
    <property type="molecule type" value="Genomic_DNA"/>
</dbReference>
<proteinExistence type="predicted"/>
<dbReference type="Proteomes" id="UP001163324">
    <property type="component" value="Chromosome 2"/>
</dbReference>
<evidence type="ECO:0000313" key="1">
    <source>
        <dbReference type="EMBL" id="KAI9902937.1"/>
    </source>
</evidence>
<comment type="caution">
    <text evidence="1">The sequence shown here is derived from an EMBL/GenBank/DDBJ whole genome shotgun (WGS) entry which is preliminary data.</text>
</comment>
<evidence type="ECO:0000313" key="2">
    <source>
        <dbReference type="Proteomes" id="UP001163324"/>
    </source>
</evidence>
<keyword evidence="2" id="KW-1185">Reference proteome</keyword>
<reference evidence="1" key="1">
    <citation type="submission" date="2022-10" db="EMBL/GenBank/DDBJ databases">
        <title>Complete Genome of Trichothecium roseum strain YXFP-22015, a Plant Pathogen Isolated from Citrus.</title>
        <authorList>
            <person name="Wang Y."/>
            <person name="Zhu L."/>
        </authorList>
    </citation>
    <scope>NUCLEOTIDE SEQUENCE</scope>
    <source>
        <strain evidence="1">YXFP-22015</strain>
    </source>
</reference>